<keyword evidence="4 7" id="KW-0408">Iron</keyword>
<evidence type="ECO:0000256" key="3">
    <source>
        <dbReference type="ARBA" id="ARBA00022723"/>
    </source>
</evidence>
<dbReference type="EMBL" id="JAACAK010000083">
    <property type="protein sequence ID" value="NIR75528.1"/>
    <property type="molecule type" value="Genomic_DNA"/>
</dbReference>
<keyword evidence="2 7" id="KW-0819">tRNA processing</keyword>
<dbReference type="NCBIfam" id="TIGR03723">
    <property type="entry name" value="T6A_TsaD_YgjD"/>
    <property type="match status" value="1"/>
</dbReference>
<dbReference type="Pfam" id="PF00814">
    <property type="entry name" value="TsaD"/>
    <property type="match status" value="1"/>
</dbReference>
<dbReference type="AlphaFoldDB" id="A0AAE5CC95"/>
<name>A0AAE5CC95_9BACT</name>
<dbReference type="PRINTS" id="PR00789">
    <property type="entry name" value="OSIALOPTASE"/>
</dbReference>
<comment type="caution">
    <text evidence="9">The sequence shown here is derived from an EMBL/GenBank/DDBJ whole genome shotgun (WGS) entry which is preliminary data.</text>
</comment>
<sequence>MTDRCLLAVESSCDDTSAAVLRGESELLGHIIATQDMHAEYGGVVPEVASRAQLRVIDGVVSTALAEADMTLAAIDEFAVTAGPGLIGSLLVGLNWVKGAAYARRRPLVGVHHMEAHLFATTLEDERAQPPFVALLVSGGHTLLLHVEEWGRYHLLGQTRDDAAGEAFDKVARLMGLGYPGGPAIERMARDGDATRHPFPVPMIRGDSGPDDDDYYDMSFSGLKTAVLLRVRELEESGRLEEEIPHLAAAFQQAALGQLVEKTLRAVQASGCQRVVLGGGVARNRALADGLGGRLGPKVTLFVPSPRLATDNAAMVARAARFHLDRGERADLELNARADLPMPGIVRNGASP</sequence>
<dbReference type="InterPro" id="IPR017861">
    <property type="entry name" value="KAE1/TsaD"/>
</dbReference>
<feature type="binding site" evidence="7">
    <location>
        <position position="186"/>
    </location>
    <ligand>
        <name>substrate</name>
    </ligand>
</feature>
<keyword evidence="3 7" id="KW-0479">Metal-binding</keyword>
<dbReference type="InterPro" id="IPR022450">
    <property type="entry name" value="TsaD"/>
</dbReference>
<comment type="similarity">
    <text evidence="7">Belongs to the KAE1 / TsaD family.</text>
</comment>
<feature type="binding site" evidence="7">
    <location>
        <position position="284"/>
    </location>
    <ligand>
        <name>substrate</name>
    </ligand>
</feature>
<accession>A0AAE5CC95</accession>
<feature type="binding site" evidence="7">
    <location>
        <begin position="136"/>
        <end position="140"/>
    </location>
    <ligand>
        <name>substrate</name>
    </ligand>
</feature>
<dbReference type="PANTHER" id="PTHR11735:SF6">
    <property type="entry name" value="TRNA N6-ADENOSINE THREONYLCARBAMOYLTRANSFERASE, MITOCHONDRIAL"/>
    <property type="match status" value="1"/>
</dbReference>
<organism evidence="9 10">
    <name type="scientific">Candidatus Kutchimonas denitrificans</name>
    <dbReference type="NCBI Taxonomy" id="3056748"/>
    <lineage>
        <taxon>Bacteria</taxon>
        <taxon>Pseudomonadati</taxon>
        <taxon>Gemmatimonadota</taxon>
        <taxon>Gemmatimonadia</taxon>
        <taxon>Candidatus Palauibacterales</taxon>
        <taxon>Candidatus Palauibacteraceae</taxon>
        <taxon>Candidatus Kutchimonas</taxon>
    </lineage>
</organism>
<dbReference type="HAMAP" id="MF_01445">
    <property type="entry name" value="TsaD"/>
    <property type="match status" value="1"/>
</dbReference>
<keyword evidence="7" id="KW-0963">Cytoplasm</keyword>
<dbReference type="CDD" id="cd24133">
    <property type="entry name" value="ASKHA_NBD_TsaD_bac"/>
    <property type="match status" value="1"/>
</dbReference>
<dbReference type="Gene3D" id="3.30.420.40">
    <property type="match status" value="2"/>
</dbReference>
<dbReference type="SUPFAM" id="SSF53067">
    <property type="entry name" value="Actin-like ATPase domain"/>
    <property type="match status" value="2"/>
</dbReference>
<keyword evidence="1 7" id="KW-0808">Transferase</keyword>
<gene>
    <name evidence="7 9" type="primary">tsaD</name>
    <name evidence="9" type="ORF">GWO12_10545</name>
</gene>
<dbReference type="EC" id="2.3.1.234" evidence="7"/>
<keyword evidence="5 7" id="KW-0012">Acyltransferase</keyword>
<comment type="subcellular location">
    <subcellularLocation>
        <location evidence="7">Cytoplasm</location>
    </subcellularLocation>
</comment>
<dbReference type="GO" id="GO:0005506">
    <property type="term" value="F:iron ion binding"/>
    <property type="evidence" value="ECO:0007669"/>
    <property type="project" value="UniProtKB-UniRule"/>
</dbReference>
<feature type="domain" description="Gcp-like" evidence="8">
    <location>
        <begin position="26"/>
        <end position="317"/>
    </location>
</feature>
<evidence type="ECO:0000313" key="9">
    <source>
        <dbReference type="EMBL" id="NIR75528.1"/>
    </source>
</evidence>
<feature type="binding site" evidence="7">
    <location>
        <position position="169"/>
    </location>
    <ligand>
        <name>substrate</name>
    </ligand>
</feature>
<comment type="function">
    <text evidence="7">Required for the formation of a threonylcarbamoyl group on adenosine at position 37 (t(6)A37) in tRNAs that read codons beginning with adenine. Is involved in the transfer of the threonylcarbamoyl moiety of threonylcarbamoyl-AMP (TC-AMP) to the N6 group of A37, together with TsaE and TsaB. TsaD likely plays a direct catalytic role in this reaction.</text>
</comment>
<dbReference type="PANTHER" id="PTHR11735">
    <property type="entry name" value="TRNA N6-ADENOSINE THREONYLCARBAMOYLTRANSFERASE"/>
    <property type="match status" value="1"/>
</dbReference>
<evidence type="ECO:0000256" key="1">
    <source>
        <dbReference type="ARBA" id="ARBA00022679"/>
    </source>
</evidence>
<evidence type="ECO:0000256" key="2">
    <source>
        <dbReference type="ARBA" id="ARBA00022694"/>
    </source>
</evidence>
<feature type="binding site" evidence="7">
    <location>
        <position position="113"/>
    </location>
    <ligand>
        <name>Fe cation</name>
        <dbReference type="ChEBI" id="CHEBI:24875"/>
    </ligand>
</feature>
<feature type="binding site" evidence="7">
    <location>
        <position position="311"/>
    </location>
    <ligand>
        <name>Fe cation</name>
        <dbReference type="ChEBI" id="CHEBI:24875"/>
    </ligand>
</feature>
<dbReference type="FunFam" id="3.30.420.40:FF:000012">
    <property type="entry name" value="tRNA N6-adenosine threonylcarbamoyltransferase"/>
    <property type="match status" value="1"/>
</dbReference>
<comment type="catalytic activity">
    <reaction evidence="6 7">
        <text>L-threonylcarbamoyladenylate + adenosine(37) in tRNA = N(6)-L-threonylcarbamoyladenosine(37) in tRNA + AMP + H(+)</text>
        <dbReference type="Rhea" id="RHEA:37059"/>
        <dbReference type="Rhea" id="RHEA-COMP:10162"/>
        <dbReference type="Rhea" id="RHEA-COMP:10163"/>
        <dbReference type="ChEBI" id="CHEBI:15378"/>
        <dbReference type="ChEBI" id="CHEBI:73682"/>
        <dbReference type="ChEBI" id="CHEBI:74411"/>
        <dbReference type="ChEBI" id="CHEBI:74418"/>
        <dbReference type="ChEBI" id="CHEBI:456215"/>
        <dbReference type="EC" id="2.3.1.234"/>
    </reaction>
</comment>
<evidence type="ECO:0000256" key="4">
    <source>
        <dbReference type="ARBA" id="ARBA00023004"/>
    </source>
</evidence>
<evidence type="ECO:0000256" key="6">
    <source>
        <dbReference type="ARBA" id="ARBA00048117"/>
    </source>
</evidence>
<evidence type="ECO:0000313" key="10">
    <source>
        <dbReference type="Proteomes" id="UP000702544"/>
    </source>
</evidence>
<reference evidence="9 10" key="1">
    <citation type="submission" date="2020-01" db="EMBL/GenBank/DDBJ databases">
        <title>Genomes assembled from Gulf of Kutch pelagic sediment metagenomes.</title>
        <authorList>
            <person name="Chandrashekar M."/>
            <person name="Mahajan M.S."/>
            <person name="Dave K.J."/>
            <person name="Vatsa P."/>
            <person name="Nathani N.M."/>
        </authorList>
    </citation>
    <scope>NUCLEOTIDE SEQUENCE [LARGE SCALE GENOMIC DNA]</scope>
    <source>
        <strain evidence="9">KS3-K002</strain>
    </source>
</reference>
<protein>
    <recommendedName>
        <fullName evidence="7">tRNA N6-adenosine threonylcarbamoyltransferase</fullName>
        <ecNumber evidence="7">2.3.1.234</ecNumber>
    </recommendedName>
    <alternativeName>
        <fullName evidence="7">N6-L-threonylcarbamoyladenine synthase</fullName>
        <shortName evidence="7">t(6)A synthase</shortName>
    </alternativeName>
    <alternativeName>
        <fullName evidence="7">t(6)A37 threonylcarbamoyladenosine biosynthesis protein TsaD</fullName>
    </alternativeName>
    <alternativeName>
        <fullName evidence="7">tRNA threonylcarbamoyladenosine biosynthesis protein TsaD</fullName>
    </alternativeName>
</protein>
<dbReference type="Proteomes" id="UP000702544">
    <property type="component" value="Unassembled WGS sequence"/>
</dbReference>
<dbReference type="GO" id="GO:0005737">
    <property type="term" value="C:cytoplasm"/>
    <property type="evidence" value="ECO:0007669"/>
    <property type="project" value="UniProtKB-SubCell"/>
</dbReference>
<dbReference type="GO" id="GO:0061711">
    <property type="term" value="F:tRNA N(6)-L-threonylcarbamoyladenine synthase activity"/>
    <property type="evidence" value="ECO:0007669"/>
    <property type="project" value="UniProtKB-EC"/>
</dbReference>
<evidence type="ECO:0000259" key="8">
    <source>
        <dbReference type="Pfam" id="PF00814"/>
    </source>
</evidence>
<evidence type="ECO:0000256" key="5">
    <source>
        <dbReference type="ARBA" id="ARBA00023315"/>
    </source>
</evidence>
<evidence type="ECO:0000256" key="7">
    <source>
        <dbReference type="HAMAP-Rule" id="MF_01445"/>
    </source>
</evidence>
<dbReference type="InterPro" id="IPR043129">
    <property type="entry name" value="ATPase_NBD"/>
</dbReference>
<feature type="binding site" evidence="7">
    <location>
        <position position="182"/>
    </location>
    <ligand>
        <name>substrate</name>
    </ligand>
</feature>
<dbReference type="InterPro" id="IPR000905">
    <property type="entry name" value="Gcp-like_dom"/>
</dbReference>
<comment type="cofactor">
    <cofactor evidence="7">
        <name>Fe(2+)</name>
        <dbReference type="ChEBI" id="CHEBI:29033"/>
    </cofactor>
    <text evidence="7">Binds 1 Fe(2+) ion per subunit.</text>
</comment>
<dbReference type="NCBIfam" id="TIGR00329">
    <property type="entry name" value="gcp_kae1"/>
    <property type="match status" value="1"/>
</dbReference>
<feature type="binding site" evidence="7">
    <location>
        <position position="117"/>
    </location>
    <ligand>
        <name>Fe cation</name>
        <dbReference type="ChEBI" id="CHEBI:24875"/>
    </ligand>
</feature>
<proteinExistence type="inferred from homology"/>
<dbReference type="GO" id="GO:0002949">
    <property type="term" value="P:tRNA threonylcarbamoyladenosine modification"/>
    <property type="evidence" value="ECO:0007669"/>
    <property type="project" value="UniProtKB-UniRule"/>
</dbReference>